<protein>
    <submittedName>
        <fullName evidence="1">Uncharacterized protein</fullName>
    </submittedName>
</protein>
<organism evidence="1 2">
    <name type="scientific">Caenorhabditis japonica</name>
    <dbReference type="NCBI Taxonomy" id="281687"/>
    <lineage>
        <taxon>Eukaryota</taxon>
        <taxon>Metazoa</taxon>
        <taxon>Ecdysozoa</taxon>
        <taxon>Nematoda</taxon>
        <taxon>Chromadorea</taxon>
        <taxon>Rhabditida</taxon>
        <taxon>Rhabditina</taxon>
        <taxon>Rhabditomorpha</taxon>
        <taxon>Rhabditoidea</taxon>
        <taxon>Rhabditidae</taxon>
        <taxon>Peloderinae</taxon>
        <taxon>Caenorhabditis</taxon>
    </lineage>
</organism>
<dbReference type="AlphaFoldDB" id="A0A8R1EH18"/>
<evidence type="ECO:0000313" key="1">
    <source>
        <dbReference type="EnsemblMetazoa" id="CJA34782.1"/>
    </source>
</evidence>
<reference evidence="2" key="1">
    <citation type="submission" date="2010-08" db="EMBL/GenBank/DDBJ databases">
        <authorList>
            <consortium name="Caenorhabditis japonica Sequencing Consortium"/>
            <person name="Wilson R.K."/>
        </authorList>
    </citation>
    <scope>NUCLEOTIDE SEQUENCE [LARGE SCALE GENOMIC DNA]</scope>
    <source>
        <strain evidence="2">DF5081</strain>
    </source>
</reference>
<dbReference type="EnsemblMetazoa" id="CJA34782.1">
    <property type="protein sequence ID" value="CJA34782.1"/>
    <property type="gene ID" value="WBGene00210629"/>
</dbReference>
<reference evidence="1" key="2">
    <citation type="submission" date="2022-06" db="UniProtKB">
        <authorList>
            <consortium name="EnsemblMetazoa"/>
        </authorList>
    </citation>
    <scope>IDENTIFICATION</scope>
    <source>
        <strain evidence="1">DF5081</strain>
    </source>
</reference>
<dbReference type="Proteomes" id="UP000005237">
    <property type="component" value="Unassembled WGS sequence"/>
</dbReference>
<proteinExistence type="predicted"/>
<name>A0A8R1EH18_CAEJA</name>
<accession>A0A8R1EH18</accession>
<keyword evidence="2" id="KW-1185">Reference proteome</keyword>
<sequence>MNGTSFGSPPILQRTSTTFVRSSIFLFVSRQNAITRSGTIVRQNIYNEKSYEEKIPVGASRNSVLVQQRCGVELDP</sequence>
<evidence type="ECO:0000313" key="2">
    <source>
        <dbReference type="Proteomes" id="UP000005237"/>
    </source>
</evidence>